<evidence type="ECO:0000313" key="2">
    <source>
        <dbReference type="EMBL" id="APD19243.1"/>
    </source>
</evidence>
<keyword evidence="1" id="KW-0472">Membrane</keyword>
<feature type="transmembrane region" description="Helical" evidence="1">
    <location>
        <begin position="125"/>
        <end position="142"/>
    </location>
</feature>
<evidence type="ECO:0000313" key="3">
    <source>
        <dbReference type="Proteomes" id="UP000225735"/>
    </source>
</evidence>
<dbReference type="EMBL" id="KY130461">
    <property type="protein sequence ID" value="APD19243.1"/>
    <property type="molecule type" value="Genomic_DNA"/>
</dbReference>
<keyword evidence="3" id="KW-1185">Reference proteome</keyword>
<keyword evidence="1" id="KW-0812">Transmembrane</keyword>
<sequence>MNPKHSKWRIWMRHSRVVKSGSPPLYRMLTFGMLCSGIAQAFDREAPLSISSVTPTWFDVVFIVWTILGALVVLVALYMTDESKFHARHLGDSLNLEWIGLSMMLTCITVNTAAVFFFYDRPPTSGGSWFQIMFAVWGCIRLRDIRRAVRQLQK</sequence>
<accession>A0A1J0MDZ4</accession>
<dbReference type="Proteomes" id="UP000225735">
    <property type="component" value="Segment"/>
</dbReference>
<gene>
    <name evidence="2" type="ORF">SEA_TAPTIC_13</name>
</gene>
<proteinExistence type="predicted"/>
<name>A0A1J0MDZ4_9CAUD</name>
<evidence type="ECO:0000256" key="1">
    <source>
        <dbReference type="SAM" id="Phobius"/>
    </source>
</evidence>
<feature type="transmembrane region" description="Helical" evidence="1">
    <location>
        <begin position="98"/>
        <end position="119"/>
    </location>
</feature>
<keyword evidence="1" id="KW-1133">Transmembrane helix</keyword>
<feature type="transmembrane region" description="Helical" evidence="1">
    <location>
        <begin position="57"/>
        <end position="78"/>
    </location>
</feature>
<reference evidence="2 3" key="1">
    <citation type="submission" date="2016-11" db="EMBL/GenBank/DDBJ databases">
        <authorList>
            <person name="Seier E.R."/>
            <person name="Hipwell C.M."/>
            <person name="Kelliher A.B."/>
            <person name="Lando N.A."/>
            <person name="Tsaousis B.E."/>
            <person name="Esposito E.C."/>
            <person name="Heckman E.L."/>
            <person name="Mageeney C.M."/>
            <person name="Kenna M.A."/>
            <person name="Ware V.C."/>
            <person name="Garlena R.A."/>
            <person name="Russell D.A."/>
            <person name="Pope W.H."/>
            <person name="Jacobs-Sera D."/>
            <person name="Hendrix R.W."/>
            <person name="Hatfull G.F."/>
        </authorList>
    </citation>
    <scope>NUCLEOTIDE SEQUENCE [LARGE SCALE GENOMIC DNA]</scope>
</reference>
<protein>
    <submittedName>
        <fullName evidence="2">Uncharacterized protein</fullName>
    </submittedName>
</protein>
<organism evidence="2 3">
    <name type="scientific">Mycobacterium phage Taptic</name>
    <dbReference type="NCBI Taxonomy" id="1920305"/>
    <lineage>
        <taxon>Viruses</taxon>
        <taxon>Duplodnaviria</taxon>
        <taxon>Heunggongvirae</taxon>
        <taxon>Uroviricota</taxon>
        <taxon>Caudoviricetes</taxon>
        <taxon>Northamptonvirus</taxon>
        <taxon>Northamptonvirus taptic</taxon>
    </lineage>
</organism>